<dbReference type="RefSeq" id="WP_179760755.1">
    <property type="nucleotide sequence ID" value="NZ_BAAAJZ010000002.1"/>
</dbReference>
<evidence type="ECO:0000256" key="2">
    <source>
        <dbReference type="SAM" id="Phobius"/>
    </source>
</evidence>
<gene>
    <name evidence="3" type="ORF">HDA37_001658</name>
</gene>
<proteinExistence type="predicted"/>
<evidence type="ECO:0000313" key="4">
    <source>
        <dbReference type="Proteomes" id="UP000549695"/>
    </source>
</evidence>
<organism evidence="3 4">
    <name type="scientific">Pseudonocardia alni</name>
    <name type="common">Amycolata alni</name>
    <dbReference type="NCBI Taxonomy" id="33907"/>
    <lineage>
        <taxon>Bacteria</taxon>
        <taxon>Bacillati</taxon>
        <taxon>Actinomycetota</taxon>
        <taxon>Actinomycetes</taxon>
        <taxon>Pseudonocardiales</taxon>
        <taxon>Pseudonocardiaceae</taxon>
        <taxon>Pseudonocardia</taxon>
    </lineage>
</organism>
<evidence type="ECO:0000256" key="1">
    <source>
        <dbReference type="SAM" id="MobiDB-lite"/>
    </source>
</evidence>
<keyword evidence="2" id="KW-0812">Transmembrane</keyword>
<feature type="compositionally biased region" description="Low complexity" evidence="1">
    <location>
        <begin position="362"/>
        <end position="384"/>
    </location>
</feature>
<reference evidence="3 4" key="1">
    <citation type="submission" date="2020-07" db="EMBL/GenBank/DDBJ databases">
        <title>Sequencing the genomes of 1000 actinobacteria strains.</title>
        <authorList>
            <person name="Klenk H.-P."/>
        </authorList>
    </citation>
    <scope>NUCLEOTIDE SEQUENCE [LARGE SCALE GENOMIC DNA]</scope>
    <source>
        <strain evidence="3 4">DSM 44749</strain>
    </source>
</reference>
<protein>
    <submittedName>
        <fullName evidence="3">Membrane protein</fullName>
    </submittedName>
</protein>
<evidence type="ECO:0000313" key="3">
    <source>
        <dbReference type="EMBL" id="NYG01373.1"/>
    </source>
</evidence>
<accession>A0A852VX26</accession>
<keyword evidence="2" id="KW-1133">Transmembrane helix</keyword>
<dbReference type="EMBL" id="JACCCZ010000001">
    <property type="protein sequence ID" value="NYG01373.1"/>
    <property type="molecule type" value="Genomic_DNA"/>
</dbReference>
<feature type="region of interest" description="Disordered" evidence="1">
    <location>
        <begin position="327"/>
        <end position="395"/>
    </location>
</feature>
<feature type="transmembrane region" description="Helical" evidence="2">
    <location>
        <begin position="243"/>
        <end position="264"/>
    </location>
</feature>
<feature type="transmembrane region" description="Helical" evidence="2">
    <location>
        <begin position="103"/>
        <end position="125"/>
    </location>
</feature>
<feature type="transmembrane region" description="Helical" evidence="2">
    <location>
        <begin position="214"/>
        <end position="234"/>
    </location>
</feature>
<dbReference type="AlphaFoldDB" id="A0A852VX26"/>
<name>A0A852VX26_PSEA5</name>
<dbReference type="Pfam" id="PF22564">
    <property type="entry name" value="HAAS"/>
    <property type="match status" value="1"/>
</dbReference>
<keyword evidence="2" id="KW-0472">Membrane</keyword>
<dbReference type="Proteomes" id="UP000549695">
    <property type="component" value="Unassembled WGS sequence"/>
</dbReference>
<dbReference type="GeneID" id="98051440"/>
<comment type="caution">
    <text evidence="3">The sequence shown here is derived from an EMBL/GenBank/DDBJ whole genome shotgun (WGS) entry which is preliminary data.</text>
</comment>
<feature type="transmembrane region" description="Helical" evidence="2">
    <location>
        <begin position="131"/>
        <end position="150"/>
    </location>
</feature>
<keyword evidence="4" id="KW-1185">Reference proteome</keyword>
<sequence length="395" mass="39654">MSTDGTGGPDGAATTRIGDPVGIEYLLGLREALSDLPPAEVEEIVEDARGHLADLSDELGPGFDRAAVRERLGTPEAYAAELRAAAGYPAPQAPSERPRTGGAWFAVAALLCATGLMVLAGPAVWQVGPSASFPMFLAALAAGAGVLAVWSDGPGQPSVAALPSVVALRERIARARADGGIGGFVLTLQPGWWVLRGLVAAGLVGWVFGGGGSAGLLITVVLAVAAVPLSVLLGRRSAADRRLLWAVVPLNALAAGLLVAGVPAQGQDRTTDVSSYSPPPGLTLDGNTVSDVRPFDAKGRPLTGVFLFDENGRPLAVDDGYCPTDGSAVTSTAPAPGPYPQGVRTTDPSSGECVTVPPPPLVVTIPQTTAARPSTQASPTAAPATPAPATPGAGG</sequence>